<feature type="compositionally biased region" description="Polar residues" evidence="1">
    <location>
        <begin position="227"/>
        <end position="241"/>
    </location>
</feature>
<dbReference type="SMART" id="SM00382">
    <property type="entry name" value="AAA"/>
    <property type="match status" value="1"/>
</dbReference>
<protein>
    <recommendedName>
        <fullName evidence="2">AAA+ ATPase domain-containing protein</fullName>
    </recommendedName>
</protein>
<feature type="compositionally biased region" description="Basic and acidic residues" evidence="1">
    <location>
        <begin position="188"/>
        <end position="198"/>
    </location>
</feature>
<dbReference type="EMBL" id="HBGN01000053">
    <property type="protein sequence ID" value="CAD9313630.1"/>
    <property type="molecule type" value="Transcribed_RNA"/>
</dbReference>
<name>A0A7S1VX28_9STRA</name>
<organism evidence="3">
    <name type="scientific">Ditylum brightwellii</name>
    <dbReference type="NCBI Taxonomy" id="49249"/>
    <lineage>
        <taxon>Eukaryota</taxon>
        <taxon>Sar</taxon>
        <taxon>Stramenopiles</taxon>
        <taxon>Ochrophyta</taxon>
        <taxon>Bacillariophyta</taxon>
        <taxon>Mediophyceae</taxon>
        <taxon>Lithodesmiophycidae</taxon>
        <taxon>Lithodesmiales</taxon>
        <taxon>Lithodesmiaceae</taxon>
        <taxon>Ditylum</taxon>
    </lineage>
</organism>
<dbReference type="PANTHER" id="PTHR32204:SF0">
    <property type="entry name" value="ATPASE RAVA"/>
    <property type="match status" value="1"/>
</dbReference>
<evidence type="ECO:0000259" key="2">
    <source>
        <dbReference type="SMART" id="SM00382"/>
    </source>
</evidence>
<dbReference type="InterPro" id="IPR003593">
    <property type="entry name" value="AAA+_ATPase"/>
</dbReference>
<evidence type="ECO:0000313" key="3">
    <source>
        <dbReference type="EMBL" id="CAD9313630.1"/>
    </source>
</evidence>
<proteinExistence type="predicted"/>
<reference evidence="3" key="1">
    <citation type="submission" date="2021-01" db="EMBL/GenBank/DDBJ databases">
        <authorList>
            <person name="Corre E."/>
            <person name="Pelletier E."/>
            <person name="Niang G."/>
            <person name="Scheremetjew M."/>
            <person name="Finn R."/>
            <person name="Kale V."/>
            <person name="Holt S."/>
            <person name="Cochrane G."/>
            <person name="Meng A."/>
            <person name="Brown T."/>
            <person name="Cohen L."/>
        </authorList>
    </citation>
    <scope>NUCLEOTIDE SEQUENCE</scope>
    <source>
        <strain evidence="3">Pop2</strain>
    </source>
</reference>
<dbReference type="SUPFAM" id="SSF52540">
    <property type="entry name" value="P-loop containing nucleoside triphosphate hydrolases"/>
    <property type="match status" value="1"/>
</dbReference>
<feature type="region of interest" description="Disordered" evidence="1">
    <location>
        <begin position="466"/>
        <end position="486"/>
    </location>
</feature>
<dbReference type="Gene3D" id="3.40.50.300">
    <property type="entry name" value="P-loop containing nucleotide triphosphate hydrolases"/>
    <property type="match status" value="1"/>
</dbReference>
<feature type="domain" description="AAA+ ATPase" evidence="2">
    <location>
        <begin position="315"/>
        <end position="456"/>
    </location>
</feature>
<dbReference type="InterPro" id="IPR050513">
    <property type="entry name" value="RavA_ATPases"/>
</dbReference>
<feature type="region of interest" description="Disordered" evidence="1">
    <location>
        <begin position="165"/>
        <end position="241"/>
    </location>
</feature>
<accession>A0A7S1VX28</accession>
<dbReference type="InterPro" id="IPR041538">
    <property type="entry name" value="RavA-like_AAA_lid"/>
</dbReference>
<dbReference type="Pfam" id="PF20030">
    <property type="entry name" value="bpMoxR"/>
    <property type="match status" value="1"/>
</dbReference>
<sequence length="784" mass="86650">MDASDLLLVTDGEIPDPPVSEALMEELDGLKRRTGMEIHGLLVGKKESVPLEKLCTQVHDFLSYYDGLEGMLRNSLMEQSKQEEQRDDLVMGNYRSSSYGGLSLAVPAAASGRIQTRFSRTSLQPLRSPYSRTINDCRERRCFRTPYGIKRNSLLTLRARYYDDDDGWEDNGRRGNTKKGKKKSKRGKGNDQQDRGYDYDDGTIDYNGGDNDDDDQDINKSDDNEENGTSNAAVTTTNADFNSRVQDATTKLRAAVDAAIQNNAYNAAVEVERERGADESCWRYRSELKSAVRRVEEGLVERGEESRLIVLGTLAREHVLLLGPPGTGKSALGRRLSQLCGGLFFQRLLTRFTTPEEIFGPLSLRALENDEYRRVTEGFLPTASVAFLDEIFKANSAILNTLLTVLNERRFDNGAGSREVCPIRCVVGASNELPDSDELDALYDRFLLRKEVRPVSDEGLMTMLSMPSPGSSPCDDLSVGSSASTDTKAGADECEVVFSEGLDQIVDALSAASENVYMDGDACALLRDLRTYMREDMNVEVSDRRLVRAARLLKISAASHGRSKVDPIDCLLLQHMSWRLPEQRAAVREWIWDNLTPGGSNGGSTAVASCRILLGGLRREVIEVVRRTSGCVTGDSGARPADVGAIGSLRNEVSSLKEVLQSSAAGLARHIELLKESEDHLWLDPDEARAARQLLLPRALAASDSIGRALADAHALELALSTDHSSSIPNDVRLSVIETLWDDAADQEINFTDEELSIGMKDAKKKYDADTFRKWKRARKKANK</sequence>
<dbReference type="InterPro" id="IPR027417">
    <property type="entry name" value="P-loop_NTPase"/>
</dbReference>
<dbReference type="InterPro" id="IPR001270">
    <property type="entry name" value="ClpA/B"/>
</dbReference>
<dbReference type="PRINTS" id="PR00300">
    <property type="entry name" value="CLPPROTEASEA"/>
</dbReference>
<dbReference type="Pfam" id="PF17868">
    <property type="entry name" value="AAA_lid_8"/>
    <property type="match status" value="1"/>
</dbReference>
<feature type="compositionally biased region" description="Basic residues" evidence="1">
    <location>
        <begin position="175"/>
        <end position="187"/>
    </location>
</feature>
<dbReference type="InterPro" id="IPR045427">
    <property type="entry name" value="MoxR"/>
</dbReference>
<dbReference type="GO" id="GO:0005524">
    <property type="term" value="F:ATP binding"/>
    <property type="evidence" value="ECO:0007669"/>
    <property type="project" value="InterPro"/>
</dbReference>
<gene>
    <name evidence="3" type="ORF">DBRI1063_LOCUS36</name>
</gene>
<evidence type="ECO:0000256" key="1">
    <source>
        <dbReference type="SAM" id="MobiDB-lite"/>
    </source>
</evidence>
<dbReference type="CDD" id="cd00009">
    <property type="entry name" value="AAA"/>
    <property type="match status" value="1"/>
</dbReference>
<dbReference type="PANTHER" id="PTHR32204">
    <property type="entry name" value="ATPASE RAVA"/>
    <property type="match status" value="1"/>
</dbReference>
<dbReference type="AlphaFoldDB" id="A0A7S1VX28"/>